<feature type="domain" description="Isochorismatase-like" evidence="2">
    <location>
        <begin position="17"/>
        <end position="193"/>
    </location>
</feature>
<keyword evidence="4" id="KW-1185">Reference proteome</keyword>
<accession>A0A5K7ZCV3</accession>
<evidence type="ECO:0000259" key="2">
    <source>
        <dbReference type="Pfam" id="PF00857"/>
    </source>
</evidence>
<name>A0A5K7ZCV3_9BACT</name>
<dbReference type="CDD" id="cd00431">
    <property type="entry name" value="cysteine_hydrolases"/>
    <property type="match status" value="1"/>
</dbReference>
<dbReference type="InterPro" id="IPR000868">
    <property type="entry name" value="Isochorismatase-like_dom"/>
</dbReference>
<dbReference type="SUPFAM" id="SSF52499">
    <property type="entry name" value="Isochorismatase-like hydrolases"/>
    <property type="match status" value="1"/>
</dbReference>
<dbReference type="InterPro" id="IPR036380">
    <property type="entry name" value="Isochorismatase-like_sf"/>
</dbReference>
<dbReference type="AlphaFoldDB" id="A0A5K7ZCV3"/>
<dbReference type="GO" id="GO:0016787">
    <property type="term" value="F:hydrolase activity"/>
    <property type="evidence" value="ECO:0007669"/>
    <property type="project" value="UniProtKB-KW"/>
</dbReference>
<dbReference type="Gene3D" id="3.40.50.850">
    <property type="entry name" value="Isochorismatase-like"/>
    <property type="match status" value="1"/>
</dbReference>
<protein>
    <submittedName>
        <fullName evidence="3">Hypothetical isochorismatase hydrolase</fullName>
    </submittedName>
</protein>
<dbReference type="OrthoDB" id="9791276at2"/>
<dbReference type="KEGG" id="dwd:DSCW_37010"/>
<evidence type="ECO:0000313" key="4">
    <source>
        <dbReference type="Proteomes" id="UP000427769"/>
    </source>
</evidence>
<keyword evidence="1 3" id="KW-0378">Hydrolase</keyword>
<sequence>MSTPFTDPFTAPQYHQAALITVDVQNDTLDGAPFEVPGTTAILPAIERLCRSFRDAGRPIVHVMRIYTPDGEDADRCRRSILRDGQSLFLKGSEGRRPADALLPDRDILIDDDLLMAGKIQKVGPEEVLIFKPRWGSFHRTPLEDHLKEKSVSTLVFCGCNYPNCPRTSIYQASEHDYRITVVVDAMSGIQARDIDELKNIGVNCAAVEDICELLMES</sequence>
<evidence type="ECO:0000256" key="1">
    <source>
        <dbReference type="ARBA" id="ARBA00022801"/>
    </source>
</evidence>
<gene>
    <name evidence="3" type="ORF">DSCW_37010</name>
</gene>
<proteinExistence type="predicted"/>
<dbReference type="Proteomes" id="UP000427769">
    <property type="component" value="Chromosome"/>
</dbReference>
<reference evidence="3 4" key="1">
    <citation type="submission" date="2019-11" db="EMBL/GenBank/DDBJ databases">
        <title>Comparative genomics of hydrocarbon-degrading Desulfosarcina strains.</title>
        <authorList>
            <person name="Watanabe M."/>
            <person name="Kojima H."/>
            <person name="Fukui M."/>
        </authorList>
    </citation>
    <scope>NUCLEOTIDE SEQUENCE [LARGE SCALE GENOMIC DNA]</scope>
    <source>
        <strain evidence="3 4">PP31</strain>
    </source>
</reference>
<dbReference type="RefSeq" id="WP_155305127.1">
    <property type="nucleotide sequence ID" value="NZ_AP021875.1"/>
</dbReference>
<dbReference type="Pfam" id="PF00857">
    <property type="entry name" value="Isochorismatase"/>
    <property type="match status" value="1"/>
</dbReference>
<dbReference type="PANTHER" id="PTHR43540">
    <property type="entry name" value="PEROXYUREIDOACRYLATE/UREIDOACRYLATE AMIDOHYDROLASE-RELATED"/>
    <property type="match status" value="1"/>
</dbReference>
<organism evidence="3 4">
    <name type="scientific">Desulfosarcina widdelii</name>
    <dbReference type="NCBI Taxonomy" id="947919"/>
    <lineage>
        <taxon>Bacteria</taxon>
        <taxon>Pseudomonadati</taxon>
        <taxon>Thermodesulfobacteriota</taxon>
        <taxon>Desulfobacteria</taxon>
        <taxon>Desulfobacterales</taxon>
        <taxon>Desulfosarcinaceae</taxon>
        <taxon>Desulfosarcina</taxon>
    </lineage>
</organism>
<dbReference type="InterPro" id="IPR050272">
    <property type="entry name" value="Isochorismatase-like_hydrls"/>
</dbReference>
<dbReference type="EMBL" id="AP021875">
    <property type="protein sequence ID" value="BBO76284.1"/>
    <property type="molecule type" value="Genomic_DNA"/>
</dbReference>
<evidence type="ECO:0000313" key="3">
    <source>
        <dbReference type="EMBL" id="BBO76284.1"/>
    </source>
</evidence>